<evidence type="ECO:0000256" key="3">
    <source>
        <dbReference type="ARBA" id="ARBA00022719"/>
    </source>
</evidence>
<feature type="domain" description="4Fe-4S ferredoxin-type" evidence="12">
    <location>
        <begin position="8"/>
        <end position="37"/>
    </location>
</feature>
<keyword evidence="5" id="KW-0677">Repeat</keyword>
<dbReference type="Gene3D" id="3.30.70.3270">
    <property type="match status" value="1"/>
</dbReference>
<dbReference type="PANTHER" id="PTHR10849:SF24">
    <property type="entry name" value="NADH-QUINONE OXIDOREDUCTASE SUBUNIT I 2"/>
    <property type="match status" value="1"/>
</dbReference>
<evidence type="ECO:0000313" key="14">
    <source>
        <dbReference type="EMBL" id="CAB4618424.1"/>
    </source>
</evidence>
<reference evidence="14" key="1">
    <citation type="submission" date="2020-05" db="EMBL/GenBank/DDBJ databases">
        <authorList>
            <person name="Chiriac C."/>
            <person name="Salcher M."/>
            <person name="Ghai R."/>
            <person name="Kavagutti S V."/>
        </authorList>
    </citation>
    <scope>NUCLEOTIDE SEQUENCE</scope>
</reference>
<dbReference type="GO" id="GO:0016020">
    <property type="term" value="C:membrane"/>
    <property type="evidence" value="ECO:0007669"/>
    <property type="project" value="InterPro"/>
</dbReference>
<dbReference type="GO" id="GO:0046872">
    <property type="term" value="F:metal ion binding"/>
    <property type="evidence" value="ECO:0007669"/>
    <property type="project" value="UniProtKB-KW"/>
</dbReference>
<keyword evidence="6" id="KW-1278">Translocase</keyword>
<dbReference type="SUPFAM" id="SSF54862">
    <property type="entry name" value="4Fe-4S ferredoxins"/>
    <property type="match status" value="1"/>
</dbReference>
<dbReference type="EMBL" id="CAEZSO010000149">
    <property type="protein sequence ID" value="CAB4546975.1"/>
    <property type="molecule type" value="Genomic_DNA"/>
</dbReference>
<evidence type="ECO:0000313" key="15">
    <source>
        <dbReference type="EMBL" id="CAB4799719.1"/>
    </source>
</evidence>
<evidence type="ECO:0000256" key="10">
    <source>
        <dbReference type="ARBA" id="ARBA00023075"/>
    </source>
</evidence>
<keyword evidence="11" id="KW-0472">Membrane</keyword>
<evidence type="ECO:0000256" key="4">
    <source>
        <dbReference type="ARBA" id="ARBA00022723"/>
    </source>
</evidence>
<keyword evidence="8" id="KW-0411">Iron-sulfur</keyword>
<evidence type="ECO:0000256" key="5">
    <source>
        <dbReference type="ARBA" id="ARBA00022737"/>
    </source>
</evidence>
<dbReference type="InterPro" id="IPR017896">
    <property type="entry name" value="4Fe4S_Fe-S-bd"/>
</dbReference>
<evidence type="ECO:0000256" key="1">
    <source>
        <dbReference type="ARBA" id="ARBA00022475"/>
    </source>
</evidence>
<dbReference type="GO" id="GO:0048038">
    <property type="term" value="F:quinone binding"/>
    <property type="evidence" value="ECO:0007669"/>
    <property type="project" value="UniProtKB-KW"/>
</dbReference>
<evidence type="ECO:0000256" key="2">
    <source>
        <dbReference type="ARBA" id="ARBA00022485"/>
    </source>
</evidence>
<accession>A0A6J6I4R9</accession>
<dbReference type="GO" id="GO:0016651">
    <property type="term" value="F:oxidoreductase activity, acting on NAD(P)H"/>
    <property type="evidence" value="ECO:0007669"/>
    <property type="project" value="InterPro"/>
</dbReference>
<dbReference type="InterPro" id="IPR010226">
    <property type="entry name" value="NADH_quinone_OxRdtase_chainI"/>
</dbReference>
<evidence type="ECO:0000256" key="8">
    <source>
        <dbReference type="ARBA" id="ARBA00023014"/>
    </source>
</evidence>
<keyword evidence="10" id="KW-0830">Ubiquinone</keyword>
<name>A0A6J6I4R9_9ZZZZ</name>
<proteinExistence type="predicted"/>
<feature type="domain" description="4Fe-4S ferredoxin-type" evidence="12">
    <location>
        <begin position="55"/>
        <end position="84"/>
    </location>
</feature>
<keyword evidence="7" id="KW-0408">Iron</keyword>
<keyword evidence="9" id="KW-0520">NAD</keyword>
<keyword evidence="3" id="KW-0874">Quinone</keyword>
<dbReference type="AlphaFoldDB" id="A0A6J6I4R9"/>
<keyword evidence="2" id="KW-0004">4Fe-4S</keyword>
<dbReference type="EMBL" id="CAFAAK010000093">
    <property type="protein sequence ID" value="CAB4799719.1"/>
    <property type="molecule type" value="Genomic_DNA"/>
</dbReference>
<evidence type="ECO:0000256" key="6">
    <source>
        <dbReference type="ARBA" id="ARBA00022967"/>
    </source>
</evidence>
<keyword evidence="1" id="KW-1003">Cell membrane</keyword>
<evidence type="ECO:0000256" key="7">
    <source>
        <dbReference type="ARBA" id="ARBA00023004"/>
    </source>
</evidence>
<keyword evidence="4" id="KW-0479">Metal-binding</keyword>
<evidence type="ECO:0000259" key="12">
    <source>
        <dbReference type="PROSITE" id="PS51379"/>
    </source>
</evidence>
<organism evidence="14">
    <name type="scientific">freshwater metagenome</name>
    <dbReference type="NCBI Taxonomy" id="449393"/>
    <lineage>
        <taxon>unclassified sequences</taxon>
        <taxon>metagenomes</taxon>
        <taxon>ecological metagenomes</taxon>
    </lineage>
</organism>
<dbReference type="PROSITE" id="PS00198">
    <property type="entry name" value="4FE4S_FER_1"/>
    <property type="match status" value="1"/>
</dbReference>
<gene>
    <name evidence="13" type="ORF">UFOPK1446_00779</name>
    <name evidence="14" type="ORF">UFOPK1939_00380</name>
    <name evidence="15" type="ORF">UFOPK3024_00531</name>
</gene>
<dbReference type="Pfam" id="PF12838">
    <property type="entry name" value="Fer4_7"/>
    <property type="match status" value="1"/>
</dbReference>
<evidence type="ECO:0000256" key="9">
    <source>
        <dbReference type="ARBA" id="ARBA00023027"/>
    </source>
</evidence>
<dbReference type="EMBL" id="CAEZVF010000037">
    <property type="protein sequence ID" value="CAB4618424.1"/>
    <property type="molecule type" value="Genomic_DNA"/>
</dbReference>
<protein>
    <submittedName>
        <fullName evidence="14">Unannotated protein</fullName>
    </submittedName>
</protein>
<dbReference type="InterPro" id="IPR017900">
    <property type="entry name" value="4Fe4S_Fe_S_CS"/>
</dbReference>
<dbReference type="PANTHER" id="PTHR10849">
    <property type="entry name" value="NADH DEHYDROGENASE UBIQUINONE IRON-SULFUR PROTEIN 8, MITOCHONDRIAL"/>
    <property type="match status" value="1"/>
</dbReference>
<dbReference type="PROSITE" id="PS51379">
    <property type="entry name" value="4FE4S_FER_2"/>
    <property type="match status" value="2"/>
</dbReference>
<evidence type="ECO:0000313" key="13">
    <source>
        <dbReference type="EMBL" id="CAB4546975.1"/>
    </source>
</evidence>
<sequence length="112" mass="11988">MNSQPRRGSIALNPPDCTSCMLCVKECPDKCIHIESHPVVQETGGARPVTVQHLDRFAIDFGLCMYCGICIDVCPFDALAWVGQSTASAATGSSSLVHEMDQLAAGWNSSDD</sequence>
<evidence type="ECO:0000256" key="11">
    <source>
        <dbReference type="ARBA" id="ARBA00023136"/>
    </source>
</evidence>
<dbReference type="GO" id="GO:0051539">
    <property type="term" value="F:4 iron, 4 sulfur cluster binding"/>
    <property type="evidence" value="ECO:0007669"/>
    <property type="project" value="UniProtKB-KW"/>
</dbReference>